<dbReference type="NCBIfam" id="TIGR00229">
    <property type="entry name" value="sensory_box"/>
    <property type="match status" value="1"/>
</dbReference>
<comment type="caution">
    <text evidence="6">The sequence shown here is derived from an EMBL/GenBank/DDBJ whole genome shotgun (WGS) entry which is preliminary data.</text>
</comment>
<dbReference type="Pfam" id="PF08447">
    <property type="entry name" value="PAS_3"/>
    <property type="match status" value="1"/>
</dbReference>
<protein>
    <recommendedName>
        <fullName evidence="2">histidine kinase</fullName>
        <ecNumber evidence="2">2.7.13.3</ecNumber>
    </recommendedName>
</protein>
<dbReference type="SMART" id="SM00387">
    <property type="entry name" value="HATPase_c"/>
    <property type="match status" value="1"/>
</dbReference>
<comment type="catalytic activity">
    <reaction evidence="1">
        <text>ATP + protein L-histidine = ADP + protein N-phospho-L-histidine.</text>
        <dbReference type="EC" id="2.7.13.3"/>
    </reaction>
</comment>
<dbReference type="PRINTS" id="PR00344">
    <property type="entry name" value="BCTRLSENSOR"/>
</dbReference>
<dbReference type="SUPFAM" id="SSF47384">
    <property type="entry name" value="Homodimeric domain of signal transducing histidine kinase"/>
    <property type="match status" value="1"/>
</dbReference>
<reference evidence="6 7" key="1">
    <citation type="submission" date="2021-05" db="EMBL/GenBank/DDBJ databases">
        <title>A Polyphasic approach of four new species of the genus Ohtaekwangia: Ohtaekwangia histidinii sp. nov., Ohtaekwangia cretensis sp. nov., Ohtaekwangia indiensis sp. nov., Ohtaekwangia reichenbachii sp. nov. from diverse environment.</title>
        <authorList>
            <person name="Octaviana S."/>
        </authorList>
    </citation>
    <scope>NUCLEOTIDE SEQUENCE [LARGE SCALE GENOMIC DNA]</scope>
    <source>
        <strain evidence="6 7">PWU5</strain>
    </source>
</reference>
<dbReference type="RefSeq" id="WP_254086077.1">
    <property type="nucleotide sequence ID" value="NZ_JAHESE010000023.1"/>
</dbReference>
<organism evidence="6 7">
    <name type="scientific">Dawidia cretensis</name>
    <dbReference type="NCBI Taxonomy" id="2782350"/>
    <lineage>
        <taxon>Bacteria</taxon>
        <taxon>Pseudomonadati</taxon>
        <taxon>Bacteroidota</taxon>
        <taxon>Cytophagia</taxon>
        <taxon>Cytophagales</taxon>
        <taxon>Chryseotaleaceae</taxon>
        <taxon>Dawidia</taxon>
    </lineage>
</organism>
<dbReference type="GO" id="GO:0000155">
    <property type="term" value="F:phosphorelay sensor kinase activity"/>
    <property type="evidence" value="ECO:0007669"/>
    <property type="project" value="InterPro"/>
</dbReference>
<dbReference type="Gene3D" id="3.30.450.20">
    <property type="entry name" value="PAS domain"/>
    <property type="match status" value="1"/>
</dbReference>
<dbReference type="Proteomes" id="UP001319080">
    <property type="component" value="Unassembled WGS sequence"/>
</dbReference>
<dbReference type="InterPro" id="IPR004358">
    <property type="entry name" value="Sig_transdc_His_kin-like_C"/>
</dbReference>
<dbReference type="PANTHER" id="PTHR43547:SF2">
    <property type="entry name" value="HYBRID SIGNAL TRANSDUCTION HISTIDINE KINASE C"/>
    <property type="match status" value="1"/>
</dbReference>
<dbReference type="AlphaFoldDB" id="A0AAP2GRM0"/>
<dbReference type="InterPro" id="IPR035965">
    <property type="entry name" value="PAS-like_dom_sf"/>
</dbReference>
<dbReference type="SUPFAM" id="SSF55785">
    <property type="entry name" value="PYP-like sensor domain (PAS domain)"/>
    <property type="match status" value="1"/>
</dbReference>
<accession>A0AAP2GRM0</accession>
<proteinExistence type="predicted"/>
<dbReference type="Gene3D" id="3.30.565.10">
    <property type="entry name" value="Histidine kinase-like ATPase, C-terminal domain"/>
    <property type="match status" value="1"/>
</dbReference>
<evidence type="ECO:0000313" key="7">
    <source>
        <dbReference type="Proteomes" id="UP001319080"/>
    </source>
</evidence>
<dbReference type="InterPro" id="IPR036097">
    <property type="entry name" value="HisK_dim/P_sf"/>
</dbReference>
<evidence type="ECO:0000259" key="4">
    <source>
        <dbReference type="PROSITE" id="PS50109"/>
    </source>
</evidence>
<dbReference type="PROSITE" id="PS50109">
    <property type="entry name" value="HIS_KIN"/>
    <property type="match status" value="1"/>
</dbReference>
<evidence type="ECO:0000256" key="2">
    <source>
        <dbReference type="ARBA" id="ARBA00012438"/>
    </source>
</evidence>
<dbReference type="CDD" id="cd00130">
    <property type="entry name" value="PAS"/>
    <property type="match status" value="1"/>
</dbReference>
<dbReference type="EC" id="2.7.13.3" evidence="2"/>
<keyword evidence="3" id="KW-0597">Phosphoprotein</keyword>
<dbReference type="InterPro" id="IPR013655">
    <property type="entry name" value="PAS_fold_3"/>
</dbReference>
<dbReference type="SMART" id="SM00091">
    <property type="entry name" value="PAS"/>
    <property type="match status" value="1"/>
</dbReference>
<keyword evidence="7" id="KW-1185">Reference proteome</keyword>
<dbReference type="PANTHER" id="PTHR43547">
    <property type="entry name" value="TWO-COMPONENT HISTIDINE KINASE"/>
    <property type="match status" value="1"/>
</dbReference>
<dbReference type="SUPFAM" id="SSF55874">
    <property type="entry name" value="ATPase domain of HSP90 chaperone/DNA topoisomerase II/histidine kinase"/>
    <property type="match status" value="1"/>
</dbReference>
<evidence type="ECO:0000313" key="6">
    <source>
        <dbReference type="EMBL" id="MBT1710504.1"/>
    </source>
</evidence>
<feature type="domain" description="Histidine kinase" evidence="4">
    <location>
        <begin position="147"/>
        <end position="363"/>
    </location>
</feature>
<name>A0AAP2GRM0_9BACT</name>
<dbReference type="Pfam" id="PF02518">
    <property type="entry name" value="HATPase_c"/>
    <property type="match status" value="1"/>
</dbReference>
<dbReference type="EMBL" id="JAHESE010000023">
    <property type="protein sequence ID" value="MBT1710504.1"/>
    <property type="molecule type" value="Genomic_DNA"/>
</dbReference>
<dbReference type="InterPro" id="IPR000014">
    <property type="entry name" value="PAS"/>
</dbReference>
<evidence type="ECO:0000259" key="5">
    <source>
        <dbReference type="PROSITE" id="PS50112"/>
    </source>
</evidence>
<keyword evidence="6" id="KW-0418">Kinase</keyword>
<evidence type="ECO:0000256" key="1">
    <source>
        <dbReference type="ARBA" id="ARBA00000085"/>
    </source>
</evidence>
<dbReference type="InterPro" id="IPR005467">
    <property type="entry name" value="His_kinase_dom"/>
</dbReference>
<gene>
    <name evidence="6" type="ORF">KK062_19830</name>
</gene>
<dbReference type="InterPro" id="IPR036890">
    <property type="entry name" value="HATPase_C_sf"/>
</dbReference>
<feature type="domain" description="PAS" evidence="5">
    <location>
        <begin position="34"/>
        <end position="85"/>
    </location>
</feature>
<keyword evidence="6" id="KW-0808">Transferase</keyword>
<dbReference type="InterPro" id="IPR003594">
    <property type="entry name" value="HATPase_dom"/>
</dbReference>
<sequence length="363" mass="41411">MQVSPETQQAERFYDIKRIGGLSQDGVFVYKLPEGSFDYLNAAFTGIFGVTRDNVMAQSRLLLDFVMSEDRHYLQQRFADLISTGCITNTEFRIRLSSGIVKHISCDAYLLEEGEYVAGFVKDVSRMKEHENYMINYGAKKDTLLDMITHNLHGPLSLSENLIQNAQKSYQGQQYDAIHNHLRMIQDVTRECIEIVNNLLREEHLESEHIFVKKGRFDILEKIGSTLEKLVETNKDKQFRLITKLENLYINIDGVKFFQALHNLVSNSIKFTPEGGQIDIMVEELEDHFTITVKDSGIGIPDDLKAFLFQKNTGKGRIGLKGERSVGMGLPVAKKLVDLMGGELWFESVENRGTAFFVRLPKE</sequence>
<dbReference type="PROSITE" id="PS50112">
    <property type="entry name" value="PAS"/>
    <property type="match status" value="1"/>
</dbReference>
<evidence type="ECO:0000256" key="3">
    <source>
        <dbReference type="ARBA" id="ARBA00022553"/>
    </source>
</evidence>